<dbReference type="AlphaFoldDB" id="A0AAI8WDR4"/>
<dbReference type="InterPro" id="IPR036249">
    <property type="entry name" value="Thioredoxin-like_sf"/>
</dbReference>
<dbReference type="Gene3D" id="3.40.30.10">
    <property type="entry name" value="Glutaredoxin"/>
    <property type="match status" value="1"/>
</dbReference>
<dbReference type="Pfam" id="PF20207">
    <property type="entry name" value="DUF6568"/>
    <property type="match status" value="1"/>
</dbReference>
<dbReference type="InterPro" id="IPR046698">
    <property type="entry name" value="PedC-like"/>
</dbReference>
<evidence type="ECO:0000313" key="1">
    <source>
        <dbReference type="EMBL" id="BBM14799.1"/>
    </source>
</evidence>
<name>A0AAI8WDR4_ENTMU</name>
<gene>
    <name evidence="1" type="ORF">EM151A_1607</name>
</gene>
<dbReference type="EMBL" id="AP019810">
    <property type="protein sequence ID" value="BBM14799.1"/>
    <property type="molecule type" value="Genomic_DNA"/>
</dbReference>
<protein>
    <submittedName>
        <fullName evidence="1">Thioredoxin domain-containing protein</fullName>
    </submittedName>
</protein>
<proteinExistence type="predicted"/>
<dbReference type="SUPFAM" id="SSF52833">
    <property type="entry name" value="Thioredoxin-like"/>
    <property type="match status" value="1"/>
</dbReference>
<accession>A0AAI8WDR4</accession>
<organism evidence="1 2">
    <name type="scientific">Enterococcus mundtii</name>
    <dbReference type="NCBI Taxonomy" id="53346"/>
    <lineage>
        <taxon>Bacteria</taxon>
        <taxon>Bacillati</taxon>
        <taxon>Bacillota</taxon>
        <taxon>Bacilli</taxon>
        <taxon>Lactobacillales</taxon>
        <taxon>Enterococcaceae</taxon>
        <taxon>Enterococcus</taxon>
    </lineage>
</organism>
<evidence type="ECO:0000313" key="2">
    <source>
        <dbReference type="Proteomes" id="UP000509460"/>
    </source>
</evidence>
<sequence length="98" mass="11062">MVYIGRPTCPDCHEFEPVLRDVLNDASEKIFYYNTDEARKIDSKKLDDIAENLSIDAVPTLIKISDGEVIYKKSGKQTKASILEFLHFGDNGKEHESG</sequence>
<reference evidence="1 2" key="1">
    <citation type="submission" date="2019-07" db="EMBL/GenBank/DDBJ databases">
        <title>antibiotic susceptibility of plant-derived lactic acid bacteria.</title>
        <authorList>
            <person name="Sugiyama M."/>
            <person name="Noda M."/>
        </authorList>
    </citation>
    <scope>NUCLEOTIDE SEQUENCE [LARGE SCALE GENOMIC DNA]</scope>
    <source>
        <strain evidence="1 2">15-1A</strain>
    </source>
</reference>
<dbReference type="CDD" id="cd02947">
    <property type="entry name" value="TRX_family"/>
    <property type="match status" value="1"/>
</dbReference>
<dbReference type="Proteomes" id="UP000509460">
    <property type="component" value="Chromosome"/>
</dbReference>